<gene>
    <name evidence="5" type="ORF">FCALED_LOCUS1759</name>
</gene>
<sequence length="1205" mass="138163">MSNSSHFDPPRGVFTLPTPCELTNPFWDVIKTSKHFNLQRTKASNINSIYRGVIGTIQNVFDTKQPPFRIVFRAEPTSTSLQIAVSQTEKGINDAWKWIEDSLFLGLTKLDDPGEKENYVVTKINSLVTRQDKGTDEVSEDESVRAASRAFRQTFDIAPTERLVNFYSCAYRSIIQGWMYISENYLCFYAFWLGHETKILIELKDIQDLLKERSKRGIVADSIKVITKGSQETYDTLMQLTSQSMQRLLKNAAIEPAPGKFLFDSNFEPNSDKEKSVPKCNSVMPRSPMVPPLKKGLEEQKRDKEFQMYFNLPTTEHLMEECSCEFSTLEMKEFLNGKLQLSEGYLTFVADNAKSCSFILPLYTVRRVERLNSKTHIFALSISNWHQMKLTLQINGSKIACDKFCNKLRDNLKEQVRHMKHLRSFLSTCISEALLVDPKKEISVGGLGLVFGFPGDSKKLRDKYKTKLWIEYLQTHGRNLTLIKNPYFYKLVRVGLPNKLRGEIWELCSGAMFLRFVNDGMYEKLQKDYAGKVSLSTEEIEKDLNRSLPEYTAYQTKEGINTLRRVLTAYSWKDPELGYCQAMNIVTSAILIYMSEEQAFWILSVLCDRMLPGYYSTSMYGAILDQLIFEHYVQNKMPVLYEHFQNVDVQLSVAYLPWFLSLYINSMPLLFAFRVLDCFFLEGPRVLFQIGLGKKALNTFKYDELLTITDDGQFIHVLKKYFGALDQPAHPNNKNDKTRETTKFNELMMVAFKEFSSITTESVTELRRTHQLKVVHNIESYTKRGQIRNLKDTSKFSKNDISIIYDKYYNAQFYGKQKSVRNDSRMDLNTFYRFLGSISGWAKLDDDNLTKENGSPRDNQGRRLVGYEFINKLFIHFDRSQSDGLTLQDVVLGLGEIVFGDLLSRMELFFNLHDSDKDGYLFKEEILQMSESFLFIFRNLPDDGHLGSVSNFIKNAFEYTESMGETDDVENLLTEKEEHNTRMSLPSFRMIILADGYLEEFFDSGFATTFQFIEPTEERSKGLGREIFNALMTDGMKLAGKFGKRLNNARPKSFGSPDRSSSSNSISNRYSMNSPAQSTTSSMNSNNMTEIESQKSLLKAQGNDSPISFGSEEEDGLMQEVDRLLSEFSIDETGHDNSSALSIDIQATGMTLGFLLSITKHNSGIRLFGNNSSVTACNTASLIDDNDEFERDLKNELRLAIDEYK</sequence>
<feature type="region of interest" description="Disordered" evidence="2">
    <location>
        <begin position="1047"/>
        <end position="1087"/>
    </location>
</feature>
<dbReference type="SUPFAM" id="SSF47923">
    <property type="entry name" value="Ypt/Rab-GAP domain of gyp1p"/>
    <property type="match status" value="1"/>
</dbReference>
<dbReference type="Gene3D" id="2.30.29.30">
    <property type="entry name" value="Pleckstrin-homology domain (PH domain)/Phosphotyrosine-binding domain (PTB)"/>
    <property type="match status" value="2"/>
</dbReference>
<dbReference type="Gene3D" id="1.10.238.10">
    <property type="entry name" value="EF-hand"/>
    <property type="match status" value="1"/>
</dbReference>
<dbReference type="InterPro" id="IPR004182">
    <property type="entry name" value="GRAM"/>
</dbReference>
<protein>
    <submittedName>
        <fullName evidence="5">7077_t:CDS:1</fullName>
    </submittedName>
</protein>
<keyword evidence="6" id="KW-1185">Reference proteome</keyword>
<evidence type="ECO:0000313" key="6">
    <source>
        <dbReference type="Proteomes" id="UP000789570"/>
    </source>
</evidence>
<dbReference type="Gene3D" id="1.10.472.80">
    <property type="entry name" value="Ypt/Rab-GAP domain of gyp1p, domain 3"/>
    <property type="match status" value="1"/>
</dbReference>
<dbReference type="InterPro" id="IPR035969">
    <property type="entry name" value="Rab-GAP_TBC_sf"/>
</dbReference>
<accession>A0A9N8VU32</accession>
<dbReference type="SMART" id="SM00164">
    <property type="entry name" value="TBC"/>
    <property type="match status" value="1"/>
</dbReference>
<feature type="domain" description="EF-hand" evidence="4">
    <location>
        <begin position="901"/>
        <end position="936"/>
    </location>
</feature>
<keyword evidence="1" id="KW-0343">GTPase activation</keyword>
<dbReference type="PANTHER" id="PTHR47219">
    <property type="entry name" value="RAB GTPASE-ACTIVATING PROTEIN 1-LIKE"/>
    <property type="match status" value="1"/>
</dbReference>
<dbReference type="Gene3D" id="1.10.8.270">
    <property type="entry name" value="putative rabgap domain of human tbc1 domain family member 14 like domains"/>
    <property type="match status" value="1"/>
</dbReference>
<dbReference type="Proteomes" id="UP000789570">
    <property type="component" value="Unassembled WGS sequence"/>
</dbReference>
<dbReference type="InterPro" id="IPR011992">
    <property type="entry name" value="EF-hand-dom_pair"/>
</dbReference>
<organism evidence="5 6">
    <name type="scientific">Funneliformis caledonium</name>
    <dbReference type="NCBI Taxonomy" id="1117310"/>
    <lineage>
        <taxon>Eukaryota</taxon>
        <taxon>Fungi</taxon>
        <taxon>Fungi incertae sedis</taxon>
        <taxon>Mucoromycota</taxon>
        <taxon>Glomeromycotina</taxon>
        <taxon>Glomeromycetes</taxon>
        <taxon>Glomerales</taxon>
        <taxon>Glomeraceae</taxon>
        <taxon>Funneliformis</taxon>
    </lineage>
</organism>
<dbReference type="SUPFAM" id="SSF47473">
    <property type="entry name" value="EF-hand"/>
    <property type="match status" value="1"/>
</dbReference>
<dbReference type="InterPro" id="IPR002048">
    <property type="entry name" value="EF_hand_dom"/>
</dbReference>
<dbReference type="Pfam" id="PF02893">
    <property type="entry name" value="GRAM"/>
    <property type="match status" value="2"/>
</dbReference>
<feature type="domain" description="Rab-GAP TBC" evidence="3">
    <location>
        <begin position="495"/>
        <end position="683"/>
    </location>
</feature>
<dbReference type="InterPro" id="IPR011993">
    <property type="entry name" value="PH-like_dom_sf"/>
</dbReference>
<dbReference type="InterPro" id="IPR000195">
    <property type="entry name" value="Rab-GAP-TBC_dom"/>
</dbReference>
<evidence type="ECO:0000256" key="2">
    <source>
        <dbReference type="SAM" id="MobiDB-lite"/>
    </source>
</evidence>
<dbReference type="SMART" id="SM00568">
    <property type="entry name" value="GRAM"/>
    <property type="match status" value="2"/>
</dbReference>
<dbReference type="OrthoDB" id="17687at2759"/>
<dbReference type="FunFam" id="1.10.8.270:FF:000015">
    <property type="entry name" value="GTPase activating protein (Gyp2)"/>
    <property type="match status" value="1"/>
</dbReference>
<feature type="compositionally biased region" description="Polar residues" evidence="2">
    <location>
        <begin position="1092"/>
        <end position="1108"/>
    </location>
</feature>
<comment type="caution">
    <text evidence="5">The sequence shown here is derived from an EMBL/GenBank/DDBJ whole genome shotgun (WGS) entry which is preliminary data.</text>
</comment>
<evidence type="ECO:0000259" key="4">
    <source>
        <dbReference type="PROSITE" id="PS50222"/>
    </source>
</evidence>
<feature type="compositionally biased region" description="Low complexity" evidence="2">
    <location>
        <begin position="1053"/>
        <end position="1087"/>
    </location>
</feature>
<dbReference type="PROSITE" id="PS50222">
    <property type="entry name" value="EF_HAND_2"/>
    <property type="match status" value="1"/>
</dbReference>
<evidence type="ECO:0000313" key="5">
    <source>
        <dbReference type="EMBL" id="CAG8461403.1"/>
    </source>
</evidence>
<dbReference type="Pfam" id="PF00566">
    <property type="entry name" value="RabGAP-TBC"/>
    <property type="match status" value="1"/>
</dbReference>
<evidence type="ECO:0000256" key="1">
    <source>
        <dbReference type="ARBA" id="ARBA00022468"/>
    </source>
</evidence>
<name>A0A9N8VU32_9GLOM</name>
<dbReference type="EMBL" id="CAJVPQ010000239">
    <property type="protein sequence ID" value="CAG8461403.1"/>
    <property type="molecule type" value="Genomic_DNA"/>
</dbReference>
<dbReference type="GO" id="GO:0005096">
    <property type="term" value="F:GTPase activator activity"/>
    <property type="evidence" value="ECO:0007669"/>
    <property type="project" value="UniProtKB-KW"/>
</dbReference>
<dbReference type="PROSITE" id="PS50086">
    <property type="entry name" value="TBC_RABGAP"/>
    <property type="match status" value="1"/>
</dbReference>
<dbReference type="GO" id="GO:0005509">
    <property type="term" value="F:calcium ion binding"/>
    <property type="evidence" value="ECO:0007669"/>
    <property type="project" value="InterPro"/>
</dbReference>
<reference evidence="5" key="1">
    <citation type="submission" date="2021-06" db="EMBL/GenBank/DDBJ databases">
        <authorList>
            <person name="Kallberg Y."/>
            <person name="Tangrot J."/>
            <person name="Rosling A."/>
        </authorList>
    </citation>
    <scope>NUCLEOTIDE SEQUENCE</scope>
    <source>
        <strain evidence="5">UK204</strain>
    </source>
</reference>
<dbReference type="AlphaFoldDB" id="A0A9N8VU32"/>
<proteinExistence type="predicted"/>
<dbReference type="PANTHER" id="PTHR47219:SF20">
    <property type="entry name" value="TBC1 DOMAIN FAMILY MEMBER 2B"/>
    <property type="match status" value="1"/>
</dbReference>
<dbReference type="InterPro" id="IPR050302">
    <property type="entry name" value="Rab_GAP_TBC_domain"/>
</dbReference>
<dbReference type="GO" id="GO:0031267">
    <property type="term" value="F:small GTPase binding"/>
    <property type="evidence" value="ECO:0007669"/>
    <property type="project" value="TreeGrafter"/>
</dbReference>
<evidence type="ECO:0000259" key="3">
    <source>
        <dbReference type="PROSITE" id="PS50086"/>
    </source>
</evidence>
<feature type="region of interest" description="Disordered" evidence="2">
    <location>
        <begin position="1092"/>
        <end position="1111"/>
    </location>
</feature>